<dbReference type="InterPro" id="IPR016181">
    <property type="entry name" value="Acyl_CoA_acyltransferase"/>
</dbReference>
<dbReference type="Gene3D" id="3.40.630.30">
    <property type="match status" value="1"/>
</dbReference>
<dbReference type="SUPFAM" id="SSF55729">
    <property type="entry name" value="Acyl-CoA N-acyltransferases (Nat)"/>
    <property type="match status" value="1"/>
</dbReference>
<evidence type="ECO:0008006" key="3">
    <source>
        <dbReference type="Google" id="ProtNLM"/>
    </source>
</evidence>
<gene>
    <name evidence="1" type="ORF">ABMA28_015986</name>
</gene>
<dbReference type="PANTHER" id="PTHR20905:SF1">
    <property type="entry name" value="AT07410P-RELATED"/>
    <property type="match status" value="1"/>
</dbReference>
<dbReference type="CDD" id="cd04301">
    <property type="entry name" value="NAT_SF"/>
    <property type="match status" value="1"/>
</dbReference>
<name>A0ABD0T7D3_LOXSC</name>
<organism evidence="1 2">
    <name type="scientific">Loxostege sticticalis</name>
    <name type="common">Beet webworm moth</name>
    <dbReference type="NCBI Taxonomy" id="481309"/>
    <lineage>
        <taxon>Eukaryota</taxon>
        <taxon>Metazoa</taxon>
        <taxon>Ecdysozoa</taxon>
        <taxon>Arthropoda</taxon>
        <taxon>Hexapoda</taxon>
        <taxon>Insecta</taxon>
        <taxon>Pterygota</taxon>
        <taxon>Neoptera</taxon>
        <taxon>Endopterygota</taxon>
        <taxon>Lepidoptera</taxon>
        <taxon>Glossata</taxon>
        <taxon>Ditrysia</taxon>
        <taxon>Pyraloidea</taxon>
        <taxon>Crambidae</taxon>
        <taxon>Pyraustinae</taxon>
        <taxon>Loxostege</taxon>
    </lineage>
</organism>
<evidence type="ECO:0000313" key="1">
    <source>
        <dbReference type="EMBL" id="KAL0839214.1"/>
    </source>
</evidence>
<reference evidence="1 2" key="1">
    <citation type="submission" date="2024-06" db="EMBL/GenBank/DDBJ databases">
        <title>A chromosome-level genome assembly of beet webworm, Loxostege sticticalis.</title>
        <authorList>
            <person name="Zhang Y."/>
        </authorList>
    </citation>
    <scope>NUCLEOTIDE SEQUENCE [LARGE SCALE GENOMIC DNA]</scope>
    <source>
        <strain evidence="1">AQ028</strain>
        <tissue evidence="1">Male pupae</tissue>
    </source>
</reference>
<sequence length="302" mass="34729">MNLIKSVVAGVARSSQSLKQFSVPLRCFGAKSSDNALSLTRPFTVPSRSYSRKPSTCDICLFPPDKRPCFDIRTVTIERGTLCHARMIRSFLYTHFWPREPSVAGLWMSLDCPYLDVLTDKYANSGDRLLAFEHMARTGERKLVGVTVANKIHPWVPDELEDWAHFTYSNPERNRMYFCAHCYRSPNLFNKYHVKYIYDVEVLATAAEVTGQGVGTKLLRTLLEHAQELRHPLVQVVATSQYTSKICEKCGMKREWTMDYSDFVDEKGQRVFFPRRPHHTVAIYTKHHDPKVPPPQPCLPPF</sequence>
<dbReference type="Proteomes" id="UP001549921">
    <property type="component" value="Unassembled WGS sequence"/>
</dbReference>
<proteinExistence type="predicted"/>
<protein>
    <recommendedName>
        <fullName evidence="3">N-acetyltransferase domain-containing protein</fullName>
    </recommendedName>
</protein>
<dbReference type="PANTHER" id="PTHR20905">
    <property type="entry name" value="N-ACETYLTRANSFERASE-RELATED"/>
    <property type="match status" value="1"/>
</dbReference>
<accession>A0ABD0T7D3</accession>
<comment type="caution">
    <text evidence="1">The sequence shown here is derived from an EMBL/GenBank/DDBJ whole genome shotgun (WGS) entry which is preliminary data.</text>
</comment>
<dbReference type="EMBL" id="JBEDNZ010000008">
    <property type="protein sequence ID" value="KAL0839214.1"/>
    <property type="molecule type" value="Genomic_DNA"/>
</dbReference>
<dbReference type="AlphaFoldDB" id="A0ABD0T7D3"/>
<evidence type="ECO:0000313" key="2">
    <source>
        <dbReference type="Proteomes" id="UP001549921"/>
    </source>
</evidence>